<dbReference type="VEuPathDB" id="VectorBase:GPPI008047"/>
<organism evidence="1 2">
    <name type="scientific">Glossina palpalis gambiensis</name>
    <dbReference type="NCBI Taxonomy" id="67801"/>
    <lineage>
        <taxon>Eukaryota</taxon>
        <taxon>Metazoa</taxon>
        <taxon>Ecdysozoa</taxon>
        <taxon>Arthropoda</taxon>
        <taxon>Hexapoda</taxon>
        <taxon>Insecta</taxon>
        <taxon>Pterygota</taxon>
        <taxon>Neoptera</taxon>
        <taxon>Endopterygota</taxon>
        <taxon>Diptera</taxon>
        <taxon>Brachycera</taxon>
        <taxon>Muscomorpha</taxon>
        <taxon>Hippoboscoidea</taxon>
        <taxon>Glossinidae</taxon>
        <taxon>Glossina</taxon>
    </lineage>
</organism>
<evidence type="ECO:0000313" key="2">
    <source>
        <dbReference type="Proteomes" id="UP000092460"/>
    </source>
</evidence>
<dbReference type="EnsemblMetazoa" id="GPPI008047-RA">
    <property type="protein sequence ID" value="GPPI008047-PA"/>
    <property type="gene ID" value="GPPI008047"/>
</dbReference>
<evidence type="ECO:0000313" key="1">
    <source>
        <dbReference type="EnsemblMetazoa" id="GPPI008047-PA"/>
    </source>
</evidence>
<accession>A0A1B0ATJ5</accession>
<protein>
    <submittedName>
        <fullName evidence="1">Uncharacterized protein</fullName>
    </submittedName>
</protein>
<name>A0A1B0ATJ5_9MUSC</name>
<reference evidence="2" key="1">
    <citation type="submission" date="2015-01" db="EMBL/GenBank/DDBJ databases">
        <authorList>
            <person name="Aksoy S."/>
            <person name="Warren W."/>
            <person name="Wilson R.K."/>
        </authorList>
    </citation>
    <scope>NUCLEOTIDE SEQUENCE [LARGE SCALE GENOMIC DNA]</scope>
    <source>
        <strain evidence="2">IAEA</strain>
    </source>
</reference>
<proteinExistence type="predicted"/>
<sequence>MASDQLTFRYCTHEDQVICGRVMPFIAEVEEDNVLTSIMCKKGAAGFAIYRRVSPANLIGLNCFLNEHPEEIAGIHLPRNANADENEKGGQRILPNNAASLRKCDNICIGLHC</sequence>
<reference evidence="1" key="2">
    <citation type="submission" date="2020-05" db="UniProtKB">
        <authorList>
            <consortium name="EnsemblMetazoa"/>
        </authorList>
    </citation>
    <scope>IDENTIFICATION</scope>
    <source>
        <strain evidence="1">IAEA</strain>
    </source>
</reference>
<keyword evidence="2" id="KW-1185">Reference proteome</keyword>
<dbReference type="EMBL" id="JXJN01003347">
    <property type="status" value="NOT_ANNOTATED_CDS"/>
    <property type="molecule type" value="Genomic_DNA"/>
</dbReference>
<dbReference type="AlphaFoldDB" id="A0A1B0ATJ5"/>
<dbReference type="Proteomes" id="UP000092460">
    <property type="component" value="Unassembled WGS sequence"/>
</dbReference>